<keyword evidence="1" id="KW-0472">Membrane</keyword>
<sequence>MSVSLTILGIFLGIVSGLFFITLRRKNKLIGTQQQLLLRDLEELIEAGENERVEFKSSIRYDYFRKTTNRELELVIAKTITGFMNAKGGKLIIGVDDDGSVLGLEKDFKTLKHKNRDGYEREVYRIISTQLGHEACFSNHISFYSLNEKEVCVIDIEPSKKPIYVNYTGATTFYVRTGNATYPLTVKEAVDYLEARKP</sequence>
<dbReference type="Pfam" id="PF04326">
    <property type="entry name" value="SLFN_AlbA_2"/>
    <property type="match status" value="1"/>
</dbReference>
<reference evidence="3 4" key="1">
    <citation type="submission" date="2021-03" db="EMBL/GenBank/DDBJ databases">
        <title>Muricauda lutimaris sp. nov. and Muricauda ruestringensis sp. nov, two marine members of the Flavobacteriaceae isolated from deep sea sediments of Western Pacific.</title>
        <authorList>
            <person name="Zhao S."/>
            <person name="Liu R."/>
        </authorList>
    </citation>
    <scope>NUCLEOTIDE SEQUENCE [LARGE SCALE GENOMIC DNA]</scope>
    <source>
        <strain evidence="3 4">BC31-3-A3</strain>
    </source>
</reference>
<feature type="transmembrane region" description="Helical" evidence="1">
    <location>
        <begin position="6"/>
        <end position="23"/>
    </location>
</feature>
<feature type="domain" description="Schlafen AlbA-2" evidence="2">
    <location>
        <begin position="49"/>
        <end position="184"/>
    </location>
</feature>
<dbReference type="InterPro" id="IPR038461">
    <property type="entry name" value="Schlafen_AlbA_2_dom_sf"/>
</dbReference>
<dbReference type="Proteomes" id="UP000664807">
    <property type="component" value="Unassembled WGS sequence"/>
</dbReference>
<protein>
    <submittedName>
        <fullName evidence="3">ATP-binding protein</fullName>
    </submittedName>
</protein>
<keyword evidence="1" id="KW-0812">Transmembrane</keyword>
<evidence type="ECO:0000259" key="2">
    <source>
        <dbReference type="Pfam" id="PF04326"/>
    </source>
</evidence>
<keyword evidence="3" id="KW-0067">ATP-binding</keyword>
<evidence type="ECO:0000313" key="3">
    <source>
        <dbReference type="EMBL" id="MBO0340660.1"/>
    </source>
</evidence>
<organism evidence="3 4">
    <name type="scientific">Flagellimonas profundi</name>
    <dbReference type="NCBI Taxonomy" id="2915620"/>
    <lineage>
        <taxon>Bacteria</taxon>
        <taxon>Pseudomonadati</taxon>
        <taxon>Bacteroidota</taxon>
        <taxon>Flavobacteriia</taxon>
        <taxon>Flavobacteriales</taxon>
        <taxon>Flavobacteriaceae</taxon>
        <taxon>Flagellimonas</taxon>
    </lineage>
</organism>
<evidence type="ECO:0000313" key="4">
    <source>
        <dbReference type="Proteomes" id="UP000664807"/>
    </source>
</evidence>
<dbReference type="EMBL" id="JAFLNM010000001">
    <property type="protein sequence ID" value="MBO0340660.1"/>
    <property type="molecule type" value="Genomic_DNA"/>
</dbReference>
<gene>
    <name evidence="3" type="ORF">J0654_03340</name>
</gene>
<dbReference type="GO" id="GO:0005524">
    <property type="term" value="F:ATP binding"/>
    <property type="evidence" value="ECO:0007669"/>
    <property type="project" value="UniProtKB-KW"/>
</dbReference>
<name>A0ABS3FD69_9FLAO</name>
<accession>A0ABS3FD69</accession>
<evidence type="ECO:0000256" key="1">
    <source>
        <dbReference type="SAM" id="Phobius"/>
    </source>
</evidence>
<dbReference type="PANTHER" id="PTHR30595">
    <property type="entry name" value="GLPR-RELATED TRANSCRIPTIONAL REPRESSOR"/>
    <property type="match status" value="1"/>
</dbReference>
<proteinExistence type="predicted"/>
<dbReference type="PANTHER" id="PTHR30595:SF6">
    <property type="entry name" value="SCHLAFEN ALBA-2 DOMAIN-CONTAINING PROTEIN"/>
    <property type="match status" value="1"/>
</dbReference>
<comment type="caution">
    <text evidence="3">The sequence shown here is derived from an EMBL/GenBank/DDBJ whole genome shotgun (WGS) entry which is preliminary data.</text>
</comment>
<dbReference type="InterPro" id="IPR007421">
    <property type="entry name" value="Schlafen_AlbA_2_dom"/>
</dbReference>
<keyword evidence="1" id="KW-1133">Transmembrane helix</keyword>
<keyword evidence="4" id="KW-1185">Reference proteome</keyword>
<dbReference type="Gene3D" id="3.30.950.30">
    <property type="entry name" value="Schlafen, AAA domain"/>
    <property type="match status" value="1"/>
</dbReference>
<keyword evidence="3" id="KW-0547">Nucleotide-binding</keyword>